<protein>
    <submittedName>
        <fullName evidence="2">Metallophosphatase</fullName>
    </submittedName>
</protein>
<comment type="caution">
    <text evidence="2">The sequence shown here is derived from an EMBL/GenBank/DDBJ whole genome shotgun (WGS) entry which is preliminary data.</text>
</comment>
<dbReference type="PANTHER" id="PTHR39323:SF1">
    <property type="entry name" value="BLR1149 PROTEIN"/>
    <property type="match status" value="1"/>
</dbReference>
<dbReference type="Pfam" id="PF00149">
    <property type="entry name" value="Metallophos"/>
    <property type="match status" value="1"/>
</dbReference>
<accession>A0A917K6M8</accession>
<dbReference type="AlphaFoldDB" id="A0A917K6M8"/>
<dbReference type="PANTHER" id="PTHR39323">
    <property type="entry name" value="BLR1149 PROTEIN"/>
    <property type="match status" value="1"/>
</dbReference>
<feature type="domain" description="Calcineurin-like phosphoesterase" evidence="1">
    <location>
        <begin position="27"/>
        <end position="142"/>
    </location>
</feature>
<dbReference type="InterPro" id="IPR004843">
    <property type="entry name" value="Calcineurin-like_PHP"/>
</dbReference>
<dbReference type="InterPro" id="IPR024173">
    <property type="entry name" value="Pesterase_MJ0037-like"/>
</dbReference>
<dbReference type="RefSeq" id="WP_188965412.1">
    <property type="nucleotide sequence ID" value="NZ_BMKW01000001.1"/>
</dbReference>
<evidence type="ECO:0000313" key="2">
    <source>
        <dbReference type="EMBL" id="GGJ01984.1"/>
    </source>
</evidence>
<evidence type="ECO:0000259" key="1">
    <source>
        <dbReference type="Pfam" id="PF00149"/>
    </source>
</evidence>
<dbReference type="EMBL" id="BMKW01000001">
    <property type="protein sequence ID" value="GGJ01984.1"/>
    <property type="molecule type" value="Genomic_DNA"/>
</dbReference>
<keyword evidence="3" id="KW-1185">Reference proteome</keyword>
<sequence>MIAAPIHIAGERLMLDPAGVLHWPARRTLVVADLHLEKGSAFAARGQLLPPFDTRETLARFVPLLRRYGPRRVVFLGDSFHDDDGVARLQAQDRVALVQALEGAEVVWVAGNHDPSPPAGLPGVVVAELRDGPFTFRHVPTAGAMGEVAGHLHPKATAPTRAGGVTRACFVTDARRVLMPAFGAFTGGLDVGDMAIAGLFPRGSRAFLLGPERLYSFPLAARRTAARSVTYTQPTLTIG</sequence>
<dbReference type="NCBIfam" id="TIGR04123">
    <property type="entry name" value="P_estr_lig_assc"/>
    <property type="match status" value="1"/>
</dbReference>
<reference evidence="2" key="2">
    <citation type="submission" date="2020-09" db="EMBL/GenBank/DDBJ databases">
        <authorList>
            <person name="Sun Q."/>
            <person name="Zhou Y."/>
        </authorList>
    </citation>
    <scope>NUCLEOTIDE SEQUENCE</scope>
    <source>
        <strain evidence="2">CGMCC 1.3617</strain>
    </source>
</reference>
<dbReference type="Proteomes" id="UP000661507">
    <property type="component" value="Unassembled WGS sequence"/>
</dbReference>
<dbReference type="PIRSF" id="PIRSF000887">
    <property type="entry name" value="Pesterase_MJ0037"/>
    <property type="match status" value="1"/>
</dbReference>
<reference evidence="2" key="1">
    <citation type="journal article" date="2014" name="Int. J. Syst. Evol. Microbiol.">
        <title>Complete genome sequence of Corynebacterium casei LMG S-19264T (=DSM 44701T), isolated from a smear-ripened cheese.</title>
        <authorList>
            <consortium name="US DOE Joint Genome Institute (JGI-PGF)"/>
            <person name="Walter F."/>
            <person name="Albersmeier A."/>
            <person name="Kalinowski J."/>
            <person name="Ruckert C."/>
        </authorList>
    </citation>
    <scope>NUCLEOTIDE SEQUENCE</scope>
    <source>
        <strain evidence="2">CGMCC 1.3617</strain>
    </source>
</reference>
<organism evidence="2 3">
    <name type="scientific">Neoroseomonas lacus</name>
    <dbReference type="NCBI Taxonomy" id="287609"/>
    <lineage>
        <taxon>Bacteria</taxon>
        <taxon>Pseudomonadati</taxon>
        <taxon>Pseudomonadota</taxon>
        <taxon>Alphaproteobacteria</taxon>
        <taxon>Acetobacterales</taxon>
        <taxon>Acetobacteraceae</taxon>
        <taxon>Neoroseomonas</taxon>
    </lineage>
</organism>
<name>A0A917K6M8_9PROT</name>
<dbReference type="GO" id="GO:0016787">
    <property type="term" value="F:hydrolase activity"/>
    <property type="evidence" value="ECO:0007669"/>
    <property type="project" value="InterPro"/>
</dbReference>
<evidence type="ECO:0000313" key="3">
    <source>
        <dbReference type="Proteomes" id="UP000661507"/>
    </source>
</evidence>
<dbReference type="InterPro" id="IPR026336">
    <property type="entry name" value="PdeM-like"/>
</dbReference>
<dbReference type="Gene3D" id="3.60.21.10">
    <property type="match status" value="1"/>
</dbReference>
<dbReference type="InterPro" id="IPR029052">
    <property type="entry name" value="Metallo-depent_PP-like"/>
</dbReference>
<gene>
    <name evidence="2" type="ORF">GCM10011320_06080</name>
</gene>
<dbReference type="SUPFAM" id="SSF56300">
    <property type="entry name" value="Metallo-dependent phosphatases"/>
    <property type="match status" value="1"/>
</dbReference>
<proteinExistence type="predicted"/>